<dbReference type="PANTHER" id="PTHR41247:SF1">
    <property type="entry name" value="HTH-TYPE TRANSCRIPTIONAL REPRESSOR YCNK"/>
    <property type="match status" value="1"/>
</dbReference>
<name>A0ABX1TK62_9GAMM</name>
<evidence type="ECO:0000313" key="2">
    <source>
        <dbReference type="Proteomes" id="UP000760480"/>
    </source>
</evidence>
<dbReference type="Pfam" id="PF05573">
    <property type="entry name" value="NosL"/>
    <property type="match status" value="1"/>
</dbReference>
<dbReference type="InterPro" id="IPR008719">
    <property type="entry name" value="N2O_reductase_NosL"/>
</dbReference>
<evidence type="ECO:0000313" key="1">
    <source>
        <dbReference type="EMBL" id="NMQ18558.1"/>
    </source>
</evidence>
<organism evidence="1 2">
    <name type="scientific">Candidatus Competibacter phosphatis</name>
    <dbReference type="NCBI Taxonomy" id="221280"/>
    <lineage>
        <taxon>Bacteria</taxon>
        <taxon>Pseudomonadati</taxon>
        <taxon>Pseudomonadota</taxon>
        <taxon>Gammaproteobacteria</taxon>
        <taxon>Candidatus Competibacteraceae</taxon>
        <taxon>Candidatus Competibacter</taxon>
    </lineage>
</organism>
<dbReference type="RefSeq" id="WP_169247817.1">
    <property type="nucleotide sequence ID" value="NZ_SPMZ01000014.1"/>
</dbReference>
<dbReference type="Proteomes" id="UP000760480">
    <property type="component" value="Unassembled WGS sequence"/>
</dbReference>
<comment type="caution">
    <text evidence="1">The sequence shown here is derived from an EMBL/GenBank/DDBJ whole genome shotgun (WGS) entry which is preliminary data.</text>
</comment>
<gene>
    <name evidence="1" type="ORF">E4P82_04700</name>
</gene>
<keyword evidence="2" id="KW-1185">Reference proteome</keyword>
<dbReference type="SUPFAM" id="SSF160387">
    <property type="entry name" value="NosL/MerB-like"/>
    <property type="match status" value="1"/>
</dbReference>
<dbReference type="Gene3D" id="3.30.70.2050">
    <property type="match status" value="1"/>
</dbReference>
<proteinExistence type="predicted"/>
<sequence length="172" mass="19466">MKRSLRLGTRGVIHRLAAWLLIFSLSSVWAESLQLPAPGPKDTCPVCGMFVSLYPDWVATVVYQDGHAHHFDGAKDLFKYLLNLPKYAPGHNRDDITRIGVTEYYGLSRIDARAAWYVIGSDMLGPMGHELVPLGSEEEAKDFLRDHRGRRIVRFDDVTPLLLEQLDQGKFD</sequence>
<dbReference type="PANTHER" id="PTHR41247">
    <property type="entry name" value="HTH-TYPE TRANSCRIPTIONAL REPRESSOR YCNK"/>
    <property type="match status" value="1"/>
</dbReference>
<reference evidence="1 2" key="1">
    <citation type="submission" date="2019-03" db="EMBL/GenBank/DDBJ databases">
        <title>Metabolic reconstructions from genomes of highly enriched 'Candidatus Accumulibacter' and 'Candidatus Competibacter' bioreactor populations.</title>
        <authorList>
            <person name="Annavajhala M.K."/>
            <person name="Welles L."/>
            <person name="Abbas B."/>
            <person name="Sorokin D."/>
            <person name="Park H."/>
            <person name="Van Loosdrecht M."/>
            <person name="Chandran K."/>
        </authorList>
    </citation>
    <scope>NUCLEOTIDE SEQUENCE [LARGE SCALE GENOMIC DNA]</scope>
    <source>
        <strain evidence="1 2">SBR_G</strain>
    </source>
</reference>
<accession>A0ABX1TK62</accession>
<protein>
    <submittedName>
        <fullName evidence="1">Nitrous oxide reductase accessory protein NosL</fullName>
    </submittedName>
</protein>
<dbReference type="EMBL" id="SPMZ01000014">
    <property type="protein sequence ID" value="NMQ18558.1"/>
    <property type="molecule type" value="Genomic_DNA"/>
</dbReference>